<proteinExistence type="predicted"/>
<keyword evidence="1" id="KW-0732">Signal</keyword>
<sequence>MIRRLLSGLLASVLLLALGCKEPDGSSGGTAGVALYAYDSTTSAIFVWTDLSALYDGAGATVAPTKTITSSVFSSKITSLAWGGLCFDRQNGHLYMVSDTGTIVRVSNIRTQSGDVASSEVVSFSLASTGRLSSSTFGQASLDPQTDTLYITENGSSGTQIWVVSNASTQPQSATIALQALMASGDSGGTGVASASGSVYAFMLSGDPVGTVTTYTGPRLRKGTSSGFFAASTIIGPSTLLGQYGSLALDTGNGYLFVARHNTDAGASTAPIEVFTTGVFGQAYDQPPTATLGSATDQADLRVIAHAGTKDWLVGLRGNGATAYDTIYLWKSPLGGTAAKAITPSPATSLFKGVAVDGNAS</sequence>
<dbReference type="SUPFAM" id="SSF63825">
    <property type="entry name" value="YWTD domain"/>
    <property type="match status" value="1"/>
</dbReference>
<keyword evidence="3" id="KW-1185">Reference proteome</keyword>
<name>A0ABQ5PW46_9BACT</name>
<dbReference type="EMBL" id="BSDC01000001">
    <property type="protein sequence ID" value="GLH66305.1"/>
    <property type="molecule type" value="Genomic_DNA"/>
</dbReference>
<evidence type="ECO:0000313" key="3">
    <source>
        <dbReference type="Proteomes" id="UP001165044"/>
    </source>
</evidence>
<dbReference type="PROSITE" id="PS51257">
    <property type="entry name" value="PROKAR_LIPOPROTEIN"/>
    <property type="match status" value="1"/>
</dbReference>
<reference evidence="2" key="1">
    <citation type="journal article" date="2023" name="Antonie Van Leeuwenhoek">
        <title>Mesoterricola silvestris gen. nov., sp. nov., Mesoterricola sediminis sp. nov., Geothrix oryzae sp. nov., Geothrix edaphica sp. nov., Geothrix rubra sp. nov., and Geothrix limicola sp. nov., six novel members of Acidobacteriota isolated from soils.</title>
        <authorList>
            <person name="Itoh H."/>
            <person name="Sugisawa Y."/>
            <person name="Mise K."/>
            <person name="Xu Z."/>
            <person name="Kuniyasu M."/>
            <person name="Ushijima N."/>
            <person name="Kawano K."/>
            <person name="Kobayashi E."/>
            <person name="Shiratori Y."/>
            <person name="Masuda Y."/>
            <person name="Senoo K."/>
        </authorList>
    </citation>
    <scope>NUCLEOTIDE SEQUENCE</scope>
    <source>
        <strain evidence="2">Red802</strain>
    </source>
</reference>
<gene>
    <name evidence="2" type="ORF">GETHED_06690</name>
</gene>
<evidence type="ECO:0000256" key="1">
    <source>
        <dbReference type="SAM" id="SignalP"/>
    </source>
</evidence>
<comment type="caution">
    <text evidence="2">The sequence shown here is derived from an EMBL/GenBank/DDBJ whole genome shotgun (WGS) entry which is preliminary data.</text>
</comment>
<feature type="signal peptide" evidence="1">
    <location>
        <begin position="1"/>
        <end position="17"/>
    </location>
</feature>
<protein>
    <submittedName>
        <fullName evidence="2">Uncharacterized protein</fullName>
    </submittedName>
</protein>
<dbReference type="RefSeq" id="WP_285606381.1">
    <property type="nucleotide sequence ID" value="NZ_BSDC01000001.1"/>
</dbReference>
<organism evidence="2 3">
    <name type="scientific">Geothrix edaphica</name>
    <dbReference type="NCBI Taxonomy" id="2927976"/>
    <lineage>
        <taxon>Bacteria</taxon>
        <taxon>Pseudomonadati</taxon>
        <taxon>Acidobacteriota</taxon>
        <taxon>Holophagae</taxon>
        <taxon>Holophagales</taxon>
        <taxon>Holophagaceae</taxon>
        <taxon>Geothrix</taxon>
    </lineage>
</organism>
<dbReference type="Proteomes" id="UP001165044">
    <property type="component" value="Unassembled WGS sequence"/>
</dbReference>
<accession>A0ABQ5PW46</accession>
<evidence type="ECO:0000313" key="2">
    <source>
        <dbReference type="EMBL" id="GLH66305.1"/>
    </source>
</evidence>
<feature type="chain" id="PRO_5045709842" evidence="1">
    <location>
        <begin position="18"/>
        <end position="361"/>
    </location>
</feature>